<organism evidence="1 2">
    <name type="scientific">Streptomyces paradoxus</name>
    <dbReference type="NCBI Taxonomy" id="66375"/>
    <lineage>
        <taxon>Bacteria</taxon>
        <taxon>Bacillati</taxon>
        <taxon>Actinomycetota</taxon>
        <taxon>Actinomycetes</taxon>
        <taxon>Kitasatosporales</taxon>
        <taxon>Streptomycetaceae</taxon>
        <taxon>Streptomyces</taxon>
    </lineage>
</organism>
<evidence type="ECO:0000313" key="2">
    <source>
        <dbReference type="Proteomes" id="UP000591537"/>
    </source>
</evidence>
<dbReference type="Proteomes" id="UP000591537">
    <property type="component" value="Unassembled WGS sequence"/>
</dbReference>
<protein>
    <submittedName>
        <fullName evidence="1">Uncharacterized protein</fullName>
    </submittedName>
</protein>
<proteinExistence type="predicted"/>
<reference evidence="1 2" key="1">
    <citation type="submission" date="2020-08" db="EMBL/GenBank/DDBJ databases">
        <title>Genomic Encyclopedia of Type Strains, Phase IV (KMG-IV): sequencing the most valuable type-strain genomes for metagenomic binning, comparative biology and taxonomic classification.</title>
        <authorList>
            <person name="Goeker M."/>
        </authorList>
    </citation>
    <scope>NUCLEOTIDE SEQUENCE [LARGE SCALE GENOMIC DNA]</scope>
    <source>
        <strain evidence="1 2">DSM 43350</strain>
    </source>
</reference>
<accession>A0A7W9WIW9</accession>
<comment type="caution">
    <text evidence="1">The sequence shown here is derived from an EMBL/GenBank/DDBJ whole genome shotgun (WGS) entry which is preliminary data.</text>
</comment>
<evidence type="ECO:0000313" key="1">
    <source>
        <dbReference type="EMBL" id="MBB6078664.1"/>
    </source>
</evidence>
<dbReference type="EMBL" id="JACHGV010000007">
    <property type="protein sequence ID" value="MBB6078664.1"/>
    <property type="molecule type" value="Genomic_DNA"/>
</dbReference>
<dbReference type="AlphaFoldDB" id="A0A7W9WIW9"/>
<gene>
    <name evidence="1" type="ORF">HNR57_004606</name>
</gene>
<keyword evidence="2" id="KW-1185">Reference proteome</keyword>
<name>A0A7W9WIW9_9ACTN</name>
<sequence>MLTGGSLLLGFYILLRDRRKEEREEANLVTC</sequence>